<organism evidence="1 2">
    <name type="scientific">Blastopirellula marina</name>
    <dbReference type="NCBI Taxonomy" id="124"/>
    <lineage>
        <taxon>Bacteria</taxon>
        <taxon>Pseudomonadati</taxon>
        <taxon>Planctomycetota</taxon>
        <taxon>Planctomycetia</taxon>
        <taxon>Pirellulales</taxon>
        <taxon>Pirellulaceae</taxon>
        <taxon>Blastopirellula</taxon>
    </lineage>
</organism>
<dbReference type="OrthoDB" id="269067at2"/>
<dbReference type="RefSeq" id="WP_105331739.1">
    <property type="nucleotide sequence ID" value="NZ_PUHY01000012.1"/>
</dbReference>
<reference evidence="1 2" key="1">
    <citation type="submission" date="2018-02" db="EMBL/GenBank/DDBJ databases">
        <title>Comparative genomes isolates from brazilian mangrove.</title>
        <authorList>
            <person name="Araujo J.E."/>
            <person name="Taketani R.G."/>
            <person name="Silva M.C.P."/>
            <person name="Loureco M.V."/>
            <person name="Andreote F.D."/>
        </authorList>
    </citation>
    <scope>NUCLEOTIDE SEQUENCE [LARGE SCALE GENOMIC DNA]</scope>
    <source>
        <strain evidence="1 2">Hex-1 MGV</strain>
    </source>
</reference>
<dbReference type="GO" id="GO:0018493">
    <property type="term" value="F:formylmethanofuran dehydrogenase activity"/>
    <property type="evidence" value="ECO:0007669"/>
    <property type="project" value="InterPro"/>
</dbReference>
<dbReference type="GO" id="GO:0015948">
    <property type="term" value="P:methanogenesis"/>
    <property type="evidence" value="ECO:0007669"/>
    <property type="project" value="InterPro"/>
</dbReference>
<dbReference type="GO" id="GO:0046914">
    <property type="term" value="F:transition metal ion binding"/>
    <property type="evidence" value="ECO:0007669"/>
    <property type="project" value="InterPro"/>
</dbReference>
<dbReference type="InterPro" id="IPR036485">
    <property type="entry name" value="Glu_synth_asu_C_sf"/>
</dbReference>
<dbReference type="AlphaFoldDB" id="A0A2S8FKP3"/>
<gene>
    <name evidence="1" type="ORF">C5Y83_21285</name>
</gene>
<evidence type="ECO:0000313" key="2">
    <source>
        <dbReference type="Proteomes" id="UP000238322"/>
    </source>
</evidence>
<proteinExistence type="predicted"/>
<comment type="caution">
    <text evidence="1">The sequence shown here is derived from an EMBL/GenBank/DDBJ whole genome shotgun (WGS) entry which is preliminary data.</text>
</comment>
<dbReference type="Proteomes" id="UP000238322">
    <property type="component" value="Unassembled WGS sequence"/>
</dbReference>
<dbReference type="InterPro" id="IPR017550">
    <property type="entry name" value="Formylmethanofuran_DH_suC"/>
</dbReference>
<accession>A0A2S8FKP3</accession>
<protein>
    <submittedName>
        <fullName evidence="1">Formylmethanofuran dehydrogenase subunit C</fullName>
    </submittedName>
</protein>
<evidence type="ECO:0000313" key="1">
    <source>
        <dbReference type="EMBL" id="PQO32727.1"/>
    </source>
</evidence>
<dbReference type="Gene3D" id="2.160.20.60">
    <property type="entry name" value="Glutamate synthase, alpha subunit, C-terminal domain"/>
    <property type="match status" value="2"/>
</dbReference>
<dbReference type="PANTHER" id="PTHR39673:SF5">
    <property type="entry name" value="TUNGSTEN-CONTAINING FORMYLMETHANOFURAN DEHYDROGENASE 2 SUBUNIT C"/>
    <property type="match status" value="1"/>
</dbReference>
<dbReference type="SUPFAM" id="SSF69336">
    <property type="entry name" value="Alpha subunit of glutamate synthase, C-terminal domain"/>
    <property type="match status" value="1"/>
</dbReference>
<sequence length="272" mass="29096">MKLRLVHDITVGLDLRGVLPTRLLGMTADEVARVTVWEGNRQVELGQLFEIVLEDERSAGMLRLIGDLSKVDNIGAGMEEGKLFIQGKVGHHAGQAMRGGSLYIHGHVGNNLAESMKGGFVKVLGNVGDRVGAPLPGEKRGMSGGSVFILGSAGNELGHRMRRGTLTVTNDCGNYAGYEMLAGTIVVGGKAGASAGLSMRRGTIVLNGNYQSDLLAGFAHACRFRPIMLPLLAKEFARQEVPEVAHLFKQPLYDLFHGDLAQMGRGEILIPV</sequence>
<dbReference type="EMBL" id="PUHY01000012">
    <property type="protein sequence ID" value="PQO32727.1"/>
    <property type="molecule type" value="Genomic_DNA"/>
</dbReference>
<dbReference type="NCBIfam" id="TIGR03122">
    <property type="entry name" value="one_C_dehyd_C"/>
    <property type="match status" value="1"/>
</dbReference>
<dbReference type="PANTHER" id="PTHR39673">
    <property type="entry name" value="TUNGSTEN FORMYLMETHANOFURAN DEHYDROGENASE, SUBUNIT C (FWDC)"/>
    <property type="match status" value="1"/>
</dbReference>
<name>A0A2S8FKP3_9BACT</name>